<reference evidence="1 2" key="1">
    <citation type="journal article" date="2024" name="Front. Microbiol.">
        <title>Transcriptomic insights into the dominance of two phototrophs throughout the water column of a tropical hypersaline-alkaline crater lake (Dziani Dzaha, Mayotte).</title>
        <authorList>
            <person name="Duperron S."/>
            <person name="Halary S."/>
            <person name="Bouly J.-P."/>
            <person name="Roussel T."/>
            <person name="Hugoni M."/>
            <person name="Bruto M."/>
            <person name="Oger P."/>
            <person name="Duval C."/>
            <person name="Woo A."/>
            <person name="Jezequiel D."/>
            <person name="Ader M."/>
            <person name="Leboulanger C."/>
            <person name="Agogue H."/>
            <person name="Grossi V."/>
            <person name="Trousselier M."/>
            <person name="Bernard C."/>
        </authorList>
    </citation>
    <scope>NUCLEOTIDE SEQUENCE [LARGE SCALE GENOMIC DNA]</scope>
    <source>
        <strain evidence="1 2">PMC 851.14</strain>
    </source>
</reference>
<keyword evidence="2" id="KW-1185">Reference proteome</keyword>
<name>A0ABU9EMX2_LIMFS</name>
<sequence length="103" mass="11750">MDKISTNSHLGQKSDRIKSLDTNLYSHKTTRVNASLYHLIEVLEAIAKICQRLNGLKRIKFLKNAQTYCDYSRLFCLIQRLSGVSTISGKGRDTDPYCSHQKT</sequence>
<dbReference type="EMBL" id="JBBWYZ010000011">
    <property type="protein sequence ID" value="MEK9512742.1"/>
    <property type="molecule type" value="Genomic_DNA"/>
</dbReference>
<dbReference type="Proteomes" id="UP001387447">
    <property type="component" value="Unassembled WGS sequence"/>
</dbReference>
<evidence type="ECO:0000313" key="2">
    <source>
        <dbReference type="Proteomes" id="UP001387447"/>
    </source>
</evidence>
<evidence type="ECO:0008006" key="3">
    <source>
        <dbReference type="Google" id="ProtNLM"/>
    </source>
</evidence>
<organism evidence="1 2">
    <name type="scientific">Limnospira fusiformis PMC 851.14</name>
    <dbReference type="NCBI Taxonomy" id="2219512"/>
    <lineage>
        <taxon>Bacteria</taxon>
        <taxon>Bacillati</taxon>
        <taxon>Cyanobacteriota</taxon>
        <taxon>Cyanophyceae</taxon>
        <taxon>Oscillatoriophycideae</taxon>
        <taxon>Oscillatoriales</taxon>
        <taxon>Sirenicapillariaceae</taxon>
        <taxon>Limnospira</taxon>
    </lineage>
</organism>
<evidence type="ECO:0000313" key="1">
    <source>
        <dbReference type="EMBL" id="MEK9512742.1"/>
    </source>
</evidence>
<proteinExistence type="predicted"/>
<accession>A0ABU9EMX2</accession>
<gene>
    <name evidence="1" type="ORF">AAEJ74_13985</name>
</gene>
<dbReference type="RefSeq" id="WP_228116639.1">
    <property type="nucleotide sequence ID" value="NZ_JBBWYZ010000011.1"/>
</dbReference>
<protein>
    <recommendedName>
        <fullName evidence="3">Transposase</fullName>
    </recommendedName>
</protein>
<comment type="caution">
    <text evidence="1">The sequence shown here is derived from an EMBL/GenBank/DDBJ whole genome shotgun (WGS) entry which is preliminary data.</text>
</comment>